<dbReference type="KEGG" id="shs:STEHIDRAFT_28485"/>
<dbReference type="EMBL" id="JH687416">
    <property type="protein sequence ID" value="EIM79063.1"/>
    <property type="molecule type" value="Genomic_DNA"/>
</dbReference>
<keyword evidence="2" id="KW-1185">Reference proteome</keyword>
<organism evidence="1 2">
    <name type="scientific">Stereum hirsutum (strain FP-91666)</name>
    <name type="common">White-rot fungus</name>
    <dbReference type="NCBI Taxonomy" id="721885"/>
    <lineage>
        <taxon>Eukaryota</taxon>
        <taxon>Fungi</taxon>
        <taxon>Dikarya</taxon>
        <taxon>Basidiomycota</taxon>
        <taxon>Agaricomycotina</taxon>
        <taxon>Agaricomycetes</taxon>
        <taxon>Russulales</taxon>
        <taxon>Stereaceae</taxon>
        <taxon>Stereum</taxon>
    </lineage>
</organism>
<dbReference type="eggNOG" id="KOG0017">
    <property type="taxonomic scope" value="Eukaryota"/>
</dbReference>
<protein>
    <recommendedName>
        <fullName evidence="3">Chromo domain-containing protein</fullName>
    </recommendedName>
</protein>
<feature type="non-terminal residue" evidence="1">
    <location>
        <position position="1"/>
    </location>
</feature>
<dbReference type="OMA" id="WENYENC"/>
<gene>
    <name evidence="1" type="ORF">STEHIDRAFT_28485</name>
</gene>
<sequence>SVCELRLPEALVKRRIHPRFHVSLLRPHVANNDAIFPSRDVSAVYDFGQPDTDEVYFTSIVGHVWDGSSVRFIGTLSTGTVEWTSLAKVRHTEILREYLALRGVADVSEL</sequence>
<name>R7RWE5_STEHR</name>
<dbReference type="RefSeq" id="XP_007311838.1">
    <property type="nucleotide sequence ID" value="XM_007311776.1"/>
</dbReference>
<dbReference type="AlphaFoldDB" id="R7RWE5"/>
<dbReference type="OrthoDB" id="3158924at2759"/>
<accession>R7RWE5</accession>
<feature type="non-terminal residue" evidence="1">
    <location>
        <position position="110"/>
    </location>
</feature>
<evidence type="ECO:0008006" key="3">
    <source>
        <dbReference type="Google" id="ProtNLM"/>
    </source>
</evidence>
<proteinExistence type="predicted"/>
<dbReference type="Proteomes" id="UP000053927">
    <property type="component" value="Unassembled WGS sequence"/>
</dbReference>
<evidence type="ECO:0000313" key="2">
    <source>
        <dbReference type="Proteomes" id="UP000053927"/>
    </source>
</evidence>
<dbReference type="GeneID" id="18804389"/>
<evidence type="ECO:0000313" key="1">
    <source>
        <dbReference type="EMBL" id="EIM79063.1"/>
    </source>
</evidence>
<reference evidence="2" key="1">
    <citation type="journal article" date="2012" name="Science">
        <title>The Paleozoic origin of enzymatic lignin decomposition reconstructed from 31 fungal genomes.</title>
        <authorList>
            <person name="Floudas D."/>
            <person name="Binder M."/>
            <person name="Riley R."/>
            <person name="Barry K."/>
            <person name="Blanchette R.A."/>
            <person name="Henrissat B."/>
            <person name="Martinez A.T."/>
            <person name="Otillar R."/>
            <person name="Spatafora J.W."/>
            <person name="Yadav J.S."/>
            <person name="Aerts A."/>
            <person name="Benoit I."/>
            <person name="Boyd A."/>
            <person name="Carlson A."/>
            <person name="Copeland A."/>
            <person name="Coutinho P.M."/>
            <person name="de Vries R.P."/>
            <person name="Ferreira P."/>
            <person name="Findley K."/>
            <person name="Foster B."/>
            <person name="Gaskell J."/>
            <person name="Glotzer D."/>
            <person name="Gorecki P."/>
            <person name="Heitman J."/>
            <person name="Hesse C."/>
            <person name="Hori C."/>
            <person name="Igarashi K."/>
            <person name="Jurgens J.A."/>
            <person name="Kallen N."/>
            <person name="Kersten P."/>
            <person name="Kohler A."/>
            <person name="Kuees U."/>
            <person name="Kumar T.K.A."/>
            <person name="Kuo A."/>
            <person name="LaButti K."/>
            <person name="Larrondo L.F."/>
            <person name="Lindquist E."/>
            <person name="Ling A."/>
            <person name="Lombard V."/>
            <person name="Lucas S."/>
            <person name="Lundell T."/>
            <person name="Martin R."/>
            <person name="McLaughlin D.J."/>
            <person name="Morgenstern I."/>
            <person name="Morin E."/>
            <person name="Murat C."/>
            <person name="Nagy L.G."/>
            <person name="Nolan M."/>
            <person name="Ohm R.A."/>
            <person name="Patyshakuliyeva A."/>
            <person name="Rokas A."/>
            <person name="Ruiz-Duenas F.J."/>
            <person name="Sabat G."/>
            <person name="Salamov A."/>
            <person name="Samejima M."/>
            <person name="Schmutz J."/>
            <person name="Slot J.C."/>
            <person name="St John F."/>
            <person name="Stenlid J."/>
            <person name="Sun H."/>
            <person name="Sun S."/>
            <person name="Syed K."/>
            <person name="Tsang A."/>
            <person name="Wiebenga A."/>
            <person name="Young D."/>
            <person name="Pisabarro A."/>
            <person name="Eastwood D.C."/>
            <person name="Martin F."/>
            <person name="Cullen D."/>
            <person name="Grigoriev I.V."/>
            <person name="Hibbett D.S."/>
        </authorList>
    </citation>
    <scope>NUCLEOTIDE SEQUENCE [LARGE SCALE GENOMIC DNA]</scope>
    <source>
        <strain evidence="2">FP-91666</strain>
    </source>
</reference>